<proteinExistence type="predicted"/>
<dbReference type="Proteomes" id="UP000286050">
    <property type="component" value="Unassembled WGS sequence"/>
</dbReference>
<name>A0A414G006_9ACTN</name>
<dbReference type="RefSeq" id="WP_118271261.1">
    <property type="nucleotide sequence ID" value="NZ_JAQCXU010000002.1"/>
</dbReference>
<reference evidence="1 2" key="1">
    <citation type="submission" date="2018-08" db="EMBL/GenBank/DDBJ databases">
        <title>A genome reference for cultivated species of the human gut microbiota.</title>
        <authorList>
            <person name="Zou Y."/>
            <person name="Xue W."/>
            <person name="Luo G."/>
        </authorList>
    </citation>
    <scope>NUCLEOTIDE SEQUENCE [LARGE SCALE GENOMIC DNA]</scope>
    <source>
        <strain evidence="1 2">AM30-5LB</strain>
    </source>
</reference>
<dbReference type="EMBL" id="QSJI01000001">
    <property type="protein sequence ID" value="RHD57463.1"/>
    <property type="molecule type" value="Genomic_DNA"/>
</dbReference>
<dbReference type="GO" id="GO:0005524">
    <property type="term" value="F:ATP binding"/>
    <property type="evidence" value="ECO:0007669"/>
    <property type="project" value="UniProtKB-KW"/>
</dbReference>
<accession>A0A414G006</accession>
<evidence type="ECO:0000313" key="1">
    <source>
        <dbReference type="EMBL" id="RHD57463.1"/>
    </source>
</evidence>
<protein>
    <submittedName>
        <fullName evidence="1">ATP-binding protein</fullName>
    </submittedName>
</protein>
<keyword evidence="1" id="KW-0547">Nucleotide-binding</keyword>
<comment type="caution">
    <text evidence="1">The sequence shown here is derived from an EMBL/GenBank/DDBJ whole genome shotgun (WGS) entry which is preliminary data.</text>
</comment>
<evidence type="ECO:0000313" key="2">
    <source>
        <dbReference type="Proteomes" id="UP000286050"/>
    </source>
</evidence>
<gene>
    <name evidence="1" type="ORF">DW787_01060</name>
</gene>
<dbReference type="AlphaFoldDB" id="A0A414G006"/>
<organism evidence="1 2">
    <name type="scientific">Collinsella intestinalis</name>
    <dbReference type="NCBI Taxonomy" id="147207"/>
    <lineage>
        <taxon>Bacteria</taxon>
        <taxon>Bacillati</taxon>
        <taxon>Actinomycetota</taxon>
        <taxon>Coriobacteriia</taxon>
        <taxon>Coriobacteriales</taxon>
        <taxon>Coriobacteriaceae</taxon>
        <taxon>Collinsella</taxon>
    </lineage>
</organism>
<sequence>MNNPTAISLVVSCDPDLARLVRMTAANVATLSSMSVECVEDIRMAAEEAFIYACATSPDETLTIDFDVDSTRVAMTFTLEADAFAEPSADVPTAAYADLILGSVCDVYQKVESPARLVLEVKADVDDL</sequence>
<keyword evidence="1" id="KW-0067">ATP-binding</keyword>